<dbReference type="AlphaFoldDB" id="A0A1G7NEV5"/>
<dbReference type="Proteomes" id="UP000199415">
    <property type="component" value="Unassembled WGS sequence"/>
</dbReference>
<sequence>MTTHSVDSSRDLLLSEVSAPKVAEAIAYWRAKTPAGGAFPARTDIDPLEVPGLLGHLALIDVFQQPELRFRFRLFGTELVEVFRLDPTGKWVDHESLGAIAGHAHARFEQVVTQQAPLAAQSNLYQQSREHVGYEVVDLPLGTPADGVTMIMSCLQRV</sequence>
<dbReference type="EMBL" id="FNCE01000002">
    <property type="protein sequence ID" value="SDF72574.1"/>
    <property type="molecule type" value="Genomic_DNA"/>
</dbReference>
<keyword evidence="2" id="KW-1185">Reference proteome</keyword>
<dbReference type="OrthoDB" id="8480244at2"/>
<gene>
    <name evidence="1" type="ORF">SAMN05216241_102144</name>
</gene>
<dbReference type="RefSeq" id="WP_090018788.1">
    <property type="nucleotide sequence ID" value="NZ_FNCE01000002.1"/>
</dbReference>
<organism evidence="1 2">
    <name type="scientific">Limimonas halophila</name>
    <dbReference type="NCBI Taxonomy" id="1082479"/>
    <lineage>
        <taxon>Bacteria</taxon>
        <taxon>Pseudomonadati</taxon>
        <taxon>Pseudomonadota</taxon>
        <taxon>Alphaproteobacteria</taxon>
        <taxon>Rhodospirillales</taxon>
        <taxon>Rhodovibrionaceae</taxon>
        <taxon>Limimonas</taxon>
    </lineage>
</organism>
<proteinExistence type="predicted"/>
<dbReference type="InterPro" id="IPR009922">
    <property type="entry name" value="DUF1457"/>
</dbReference>
<protein>
    <submittedName>
        <fullName evidence="1">PAS domain-containing protein</fullName>
    </submittedName>
</protein>
<name>A0A1G7NEV5_9PROT</name>
<evidence type="ECO:0000313" key="1">
    <source>
        <dbReference type="EMBL" id="SDF72574.1"/>
    </source>
</evidence>
<reference evidence="1 2" key="1">
    <citation type="submission" date="2016-10" db="EMBL/GenBank/DDBJ databases">
        <authorList>
            <person name="de Groot N.N."/>
        </authorList>
    </citation>
    <scope>NUCLEOTIDE SEQUENCE [LARGE SCALE GENOMIC DNA]</scope>
    <source>
        <strain evidence="1 2">DSM 25584</strain>
    </source>
</reference>
<accession>A0A1G7NEV5</accession>
<evidence type="ECO:0000313" key="2">
    <source>
        <dbReference type="Proteomes" id="UP000199415"/>
    </source>
</evidence>
<dbReference type="Pfam" id="PF07310">
    <property type="entry name" value="PAS_5"/>
    <property type="match status" value="1"/>
</dbReference>